<reference evidence="1 2" key="1">
    <citation type="journal article" date="2016" name="Nat. Commun.">
        <title>Ectomycorrhizal ecology is imprinted in the genome of the dominant symbiotic fungus Cenococcum geophilum.</title>
        <authorList>
            <consortium name="DOE Joint Genome Institute"/>
            <person name="Peter M."/>
            <person name="Kohler A."/>
            <person name="Ohm R.A."/>
            <person name="Kuo A."/>
            <person name="Krutzmann J."/>
            <person name="Morin E."/>
            <person name="Arend M."/>
            <person name="Barry K.W."/>
            <person name="Binder M."/>
            <person name="Choi C."/>
            <person name="Clum A."/>
            <person name="Copeland A."/>
            <person name="Grisel N."/>
            <person name="Haridas S."/>
            <person name="Kipfer T."/>
            <person name="LaButti K."/>
            <person name="Lindquist E."/>
            <person name="Lipzen A."/>
            <person name="Maire R."/>
            <person name="Meier B."/>
            <person name="Mihaltcheva S."/>
            <person name="Molinier V."/>
            <person name="Murat C."/>
            <person name="Poggeler S."/>
            <person name="Quandt C.A."/>
            <person name="Sperisen C."/>
            <person name="Tritt A."/>
            <person name="Tisserant E."/>
            <person name="Crous P.W."/>
            <person name="Henrissat B."/>
            <person name="Nehls U."/>
            <person name="Egli S."/>
            <person name="Spatafora J.W."/>
            <person name="Grigoriev I.V."/>
            <person name="Martin F.M."/>
        </authorList>
    </citation>
    <scope>NUCLEOTIDE SEQUENCE [LARGE SCALE GENOMIC DNA]</scope>
    <source>
        <strain evidence="1 2">CBS 459.81</strain>
    </source>
</reference>
<organism evidence="1 2">
    <name type="scientific">Lepidopterella palustris CBS 459.81</name>
    <dbReference type="NCBI Taxonomy" id="1314670"/>
    <lineage>
        <taxon>Eukaryota</taxon>
        <taxon>Fungi</taxon>
        <taxon>Dikarya</taxon>
        <taxon>Ascomycota</taxon>
        <taxon>Pezizomycotina</taxon>
        <taxon>Dothideomycetes</taxon>
        <taxon>Pleosporomycetidae</taxon>
        <taxon>Mytilinidiales</taxon>
        <taxon>Argynnaceae</taxon>
        <taxon>Lepidopterella</taxon>
    </lineage>
</organism>
<proteinExistence type="predicted"/>
<dbReference type="SUPFAM" id="SSF52540">
    <property type="entry name" value="P-loop containing nucleoside triphosphate hydrolases"/>
    <property type="match status" value="1"/>
</dbReference>
<name>A0A8E2J9Y9_9PEZI</name>
<dbReference type="PANTHER" id="PTHR12083:SF9">
    <property type="entry name" value="BIFUNCTIONAL POLYNUCLEOTIDE PHOSPHATASE_KINASE"/>
    <property type="match status" value="1"/>
</dbReference>
<dbReference type="InterPro" id="IPR006551">
    <property type="entry name" value="Polynucleotide_phosphatase"/>
</dbReference>
<dbReference type="Gene3D" id="3.40.50.1000">
    <property type="entry name" value="HAD superfamily/HAD-like"/>
    <property type="match status" value="1"/>
</dbReference>
<dbReference type="Pfam" id="PF13671">
    <property type="entry name" value="AAA_33"/>
    <property type="match status" value="2"/>
</dbReference>
<dbReference type="Gene3D" id="3.40.50.300">
    <property type="entry name" value="P-loop containing nucleotide triphosphate hydrolases"/>
    <property type="match status" value="1"/>
</dbReference>
<dbReference type="GO" id="GO:0003690">
    <property type="term" value="F:double-stranded DNA binding"/>
    <property type="evidence" value="ECO:0007669"/>
    <property type="project" value="TreeGrafter"/>
</dbReference>
<evidence type="ECO:0000313" key="2">
    <source>
        <dbReference type="Proteomes" id="UP000250266"/>
    </source>
</evidence>
<dbReference type="AlphaFoldDB" id="A0A8E2J9Y9"/>
<dbReference type="GO" id="GO:0046404">
    <property type="term" value="F:ATP-dependent polydeoxyribonucleotide 5'-hydroxyl-kinase activity"/>
    <property type="evidence" value="ECO:0007669"/>
    <property type="project" value="TreeGrafter"/>
</dbReference>
<dbReference type="CDD" id="cd01625">
    <property type="entry name" value="HAD_PNP"/>
    <property type="match status" value="1"/>
</dbReference>
<dbReference type="NCBIfam" id="TIGR01662">
    <property type="entry name" value="HAD-SF-IIIA"/>
    <property type="match status" value="1"/>
</dbReference>
<dbReference type="GO" id="GO:0006281">
    <property type="term" value="P:DNA repair"/>
    <property type="evidence" value="ECO:0007669"/>
    <property type="project" value="TreeGrafter"/>
</dbReference>
<sequence>MATSWSAVGNTLLIGRYSSYAKHLDSSPNSDTAAKVAAFDLDSTLISTKSGKLHAKDEYDWEWWHESVPTKLGDLYKDGYQIIIFTNQGRLTDENGRSAPETEMFKLKVEALFEALDVPLTLYAACANDNYRKPRTAMWEKMKEDYREIIHSFRLELSFLVGDAAGREKDHSDADRHFCINVGIPFFTPEEFFLQALPEPKTDKFDPAWYLPPNDTAIYTPIDLKPGHQSLLVLVGPPGAGKSTYYRRILQPLGYDHVNQDSLGSHESCVMVAERLLEEGNSVVIDNSNTKIADRRIWISLASKHNIRVRALHFTTPVDLCLHNDTVRALGGDQMNPERRIIFPRIPFRKLISQFEEPKKSEGFEEVIKVDFEWIGNAEELQIWNKHWI</sequence>
<dbReference type="Pfam" id="PF08645">
    <property type="entry name" value="PNK3P"/>
    <property type="match status" value="1"/>
</dbReference>
<dbReference type="GO" id="GO:0046403">
    <property type="term" value="F:polynucleotide 3'-phosphatase activity"/>
    <property type="evidence" value="ECO:0007669"/>
    <property type="project" value="TreeGrafter"/>
</dbReference>
<dbReference type="Proteomes" id="UP000250266">
    <property type="component" value="Unassembled WGS sequence"/>
</dbReference>
<protein>
    <submittedName>
        <fullName evidence="1">Putative DNA 3'-phosphatase Tpp1</fullName>
    </submittedName>
</protein>
<dbReference type="SUPFAM" id="SSF56784">
    <property type="entry name" value="HAD-like"/>
    <property type="match status" value="1"/>
</dbReference>
<dbReference type="InterPro" id="IPR023214">
    <property type="entry name" value="HAD_sf"/>
</dbReference>
<keyword evidence="2" id="KW-1185">Reference proteome</keyword>
<gene>
    <name evidence="1" type="ORF">K432DRAFT_429810</name>
</gene>
<evidence type="ECO:0000313" key="1">
    <source>
        <dbReference type="EMBL" id="OCK74810.1"/>
    </source>
</evidence>
<dbReference type="EMBL" id="KV745409">
    <property type="protein sequence ID" value="OCK74810.1"/>
    <property type="molecule type" value="Genomic_DNA"/>
</dbReference>
<accession>A0A8E2J9Y9</accession>
<dbReference type="InterPro" id="IPR036412">
    <property type="entry name" value="HAD-like_sf"/>
</dbReference>
<dbReference type="OrthoDB" id="19045at2759"/>
<dbReference type="InterPro" id="IPR027417">
    <property type="entry name" value="P-loop_NTPase"/>
</dbReference>
<dbReference type="NCBIfam" id="TIGR01664">
    <property type="entry name" value="DNA-3'-Pase"/>
    <property type="match status" value="1"/>
</dbReference>
<dbReference type="PANTHER" id="PTHR12083">
    <property type="entry name" value="BIFUNCTIONAL POLYNUCLEOTIDE PHOSPHATASE/KINASE"/>
    <property type="match status" value="1"/>
</dbReference>
<dbReference type="InterPro" id="IPR006549">
    <property type="entry name" value="HAD-SF_hydro_IIIA"/>
</dbReference>
<dbReference type="InterPro" id="IPR013954">
    <property type="entry name" value="PNK3P"/>
</dbReference>